<proteinExistence type="predicted"/>
<dbReference type="EMBL" id="JAFBMS010000010">
    <property type="protein sequence ID" value="KAG9348776.1"/>
    <property type="molecule type" value="Genomic_DNA"/>
</dbReference>
<accession>A0A8T2PAM7</accession>
<comment type="caution">
    <text evidence="1">The sequence shown here is derived from an EMBL/GenBank/DDBJ whole genome shotgun (WGS) entry which is preliminary data.</text>
</comment>
<keyword evidence="2" id="KW-1185">Reference proteome</keyword>
<evidence type="ECO:0000313" key="2">
    <source>
        <dbReference type="Proteomes" id="UP000824540"/>
    </source>
</evidence>
<evidence type="ECO:0000313" key="1">
    <source>
        <dbReference type="EMBL" id="KAG9348776.1"/>
    </source>
</evidence>
<protein>
    <submittedName>
        <fullName evidence="1">Uncharacterized protein</fullName>
    </submittedName>
</protein>
<dbReference type="Proteomes" id="UP000824540">
    <property type="component" value="Unassembled WGS sequence"/>
</dbReference>
<reference evidence="1" key="1">
    <citation type="thesis" date="2021" institute="BYU ScholarsArchive" country="Provo, UT, USA">
        <title>Applications of and Algorithms for Genome Assembly and Genomic Analyses with an Emphasis on Marine Teleosts.</title>
        <authorList>
            <person name="Pickett B.D."/>
        </authorList>
    </citation>
    <scope>NUCLEOTIDE SEQUENCE</scope>
    <source>
        <strain evidence="1">HI-2016</strain>
    </source>
</reference>
<name>A0A8T2PAM7_9TELE</name>
<sequence length="67" mass="7617">MVTATDKVTRQTAAMMVGDWLTGGELTLLVRPARMGPKTRELPMHRVHIWAWNTGERHQCVTQFPEA</sequence>
<organism evidence="1 2">
    <name type="scientific">Albula glossodonta</name>
    <name type="common">roundjaw bonefish</name>
    <dbReference type="NCBI Taxonomy" id="121402"/>
    <lineage>
        <taxon>Eukaryota</taxon>
        <taxon>Metazoa</taxon>
        <taxon>Chordata</taxon>
        <taxon>Craniata</taxon>
        <taxon>Vertebrata</taxon>
        <taxon>Euteleostomi</taxon>
        <taxon>Actinopterygii</taxon>
        <taxon>Neopterygii</taxon>
        <taxon>Teleostei</taxon>
        <taxon>Albuliformes</taxon>
        <taxon>Albulidae</taxon>
        <taxon>Albula</taxon>
    </lineage>
</organism>
<dbReference type="AlphaFoldDB" id="A0A8T2PAM7"/>
<gene>
    <name evidence="1" type="ORF">JZ751_029093</name>
</gene>